<organism evidence="6 7">
    <name type="scientific">Mycena chlorophos</name>
    <name type="common">Agaric fungus</name>
    <name type="synonym">Agaricus chlorophos</name>
    <dbReference type="NCBI Taxonomy" id="658473"/>
    <lineage>
        <taxon>Eukaryota</taxon>
        <taxon>Fungi</taxon>
        <taxon>Dikarya</taxon>
        <taxon>Basidiomycota</taxon>
        <taxon>Agaricomycotina</taxon>
        <taxon>Agaricomycetes</taxon>
        <taxon>Agaricomycetidae</taxon>
        <taxon>Agaricales</taxon>
        <taxon>Marasmiineae</taxon>
        <taxon>Mycenaceae</taxon>
        <taxon>Mycena</taxon>
    </lineage>
</organism>
<evidence type="ECO:0000256" key="1">
    <source>
        <dbReference type="ARBA" id="ARBA00022723"/>
    </source>
</evidence>
<dbReference type="Gene3D" id="6.10.140.2220">
    <property type="match status" value="1"/>
</dbReference>
<proteinExistence type="predicted"/>
<evidence type="ECO:0000313" key="7">
    <source>
        <dbReference type="Proteomes" id="UP000815677"/>
    </source>
</evidence>
<keyword evidence="2 4" id="KW-0863">Zinc-finger</keyword>
<name>A0ABQ0LZ44_MYCCL</name>
<reference evidence="6" key="1">
    <citation type="submission" date="2014-09" db="EMBL/GenBank/DDBJ databases">
        <title>Genome sequence of the luminous mushroom Mycena chlorophos for searching fungal bioluminescence genes.</title>
        <authorList>
            <person name="Tanaka Y."/>
            <person name="Kasuga D."/>
            <person name="Oba Y."/>
            <person name="Hase S."/>
            <person name="Sato K."/>
            <person name="Oba Y."/>
            <person name="Sakakibara Y."/>
        </authorList>
    </citation>
    <scope>NUCLEOTIDE SEQUENCE</scope>
</reference>
<dbReference type="Proteomes" id="UP000815677">
    <property type="component" value="Unassembled WGS sequence"/>
</dbReference>
<evidence type="ECO:0000256" key="4">
    <source>
        <dbReference type="PROSITE-ProRule" id="PRU00134"/>
    </source>
</evidence>
<keyword evidence="3" id="KW-0862">Zinc</keyword>
<dbReference type="SUPFAM" id="SSF144232">
    <property type="entry name" value="HIT/MYND zinc finger-like"/>
    <property type="match status" value="1"/>
</dbReference>
<dbReference type="InterPro" id="IPR002893">
    <property type="entry name" value="Znf_MYND"/>
</dbReference>
<dbReference type="PROSITE" id="PS50865">
    <property type="entry name" value="ZF_MYND_2"/>
    <property type="match status" value="1"/>
</dbReference>
<evidence type="ECO:0000313" key="6">
    <source>
        <dbReference type="EMBL" id="GAT56406.1"/>
    </source>
</evidence>
<dbReference type="Pfam" id="PF01753">
    <property type="entry name" value="zf-MYND"/>
    <property type="match status" value="1"/>
</dbReference>
<dbReference type="PROSITE" id="PS01360">
    <property type="entry name" value="ZF_MYND_1"/>
    <property type="match status" value="1"/>
</dbReference>
<evidence type="ECO:0000259" key="5">
    <source>
        <dbReference type="PROSITE" id="PS50865"/>
    </source>
</evidence>
<feature type="domain" description="MYND-type" evidence="5">
    <location>
        <begin position="238"/>
        <end position="280"/>
    </location>
</feature>
<protein>
    <recommendedName>
        <fullName evidence="5">MYND-type domain-containing protein</fullName>
    </recommendedName>
</protein>
<evidence type="ECO:0000256" key="3">
    <source>
        <dbReference type="ARBA" id="ARBA00022833"/>
    </source>
</evidence>
<gene>
    <name evidence="6" type="ORF">MCHLO_13064</name>
</gene>
<accession>A0ABQ0LZ44</accession>
<keyword evidence="7" id="KW-1185">Reference proteome</keyword>
<dbReference type="EMBL" id="DF849262">
    <property type="protein sequence ID" value="GAT56406.1"/>
    <property type="molecule type" value="Genomic_DNA"/>
</dbReference>
<evidence type="ECO:0000256" key="2">
    <source>
        <dbReference type="ARBA" id="ARBA00022771"/>
    </source>
</evidence>
<sequence>MSTEAPDYSGGLRITRRMQGLIAKPGFLSVKEGGQQLRELYQESVNLDPSKLSPFVLDVFTGHLDSVKEGLAAIRARHFTRPFGFGDGFQDRLRVLGCPRSAAYPEWSAREFATPRGARVPVRKGASAGRGGRYWLHCAAPCDDVSSRAGRPRKVSAGAWGECEPPESICLFGAMQLNLTESIDLLLEHGADLDLPEANQITCRGFYPKLGPKVAAVVNKWIVKRTGEEPHARLEKACDYCGKNPEGTDENLKNCGKCRVARYCSKECQAKAWPEHKKKCKPFIDDEATVTLKPIYGEYATTIPIAELGRALQGYPIDKKVVSKNQTRGSHVPKRPDGKSVVIKVQVPFTSDPVLQRGGLMVYTKTRDFACTIHRVDAPEEYDRISEVVRTKSVTGGKGYFAAELESKDKLVNRYGEICLFGAMQLNLTESVDLLLEHGADLDLPEANQVTCRGFYLKFGQKVAAVVNKASVTCWVLSLIESLAKAWPAHKKKCKPFVDEEATVTLKPVYGEYAAMIPKAELGRALQGYPTDKKALSEKPTRGSHVPKRPDGKSVVIKVQVPFTNDPVLQRRGLVVYTTTRDFACTIHRADAPEEYDRISEVVRTKSVTGAKGYFAAELESKDILVVKISELLADKPW</sequence>
<keyword evidence="1" id="KW-0479">Metal-binding</keyword>
<dbReference type="SUPFAM" id="SSF48403">
    <property type="entry name" value="Ankyrin repeat"/>
    <property type="match status" value="1"/>
</dbReference>
<dbReference type="InterPro" id="IPR036770">
    <property type="entry name" value="Ankyrin_rpt-contain_sf"/>
</dbReference>